<dbReference type="OrthoDB" id="336698at2"/>
<proteinExistence type="predicted"/>
<comment type="caution">
    <text evidence="1">The sequence shown here is derived from an EMBL/GenBank/DDBJ whole genome shotgun (WGS) entry which is preliminary data.</text>
</comment>
<dbReference type="InterPro" id="IPR020835">
    <property type="entry name" value="Catalase_sf"/>
</dbReference>
<dbReference type="AlphaFoldDB" id="A0A6N9Q5J6"/>
<dbReference type="CDD" id="cd08152">
    <property type="entry name" value="y4iL_like"/>
    <property type="match status" value="1"/>
</dbReference>
<reference evidence="1 2" key="1">
    <citation type="submission" date="2019-01" db="EMBL/GenBank/DDBJ databases">
        <title>Chengkuizengella sp. nov., isolated from deep-sea sediment of East Pacific Ocean.</title>
        <authorList>
            <person name="Yang J."/>
            <person name="Lai Q."/>
            <person name="Shao Z."/>
        </authorList>
    </citation>
    <scope>NUCLEOTIDE SEQUENCE [LARGE SCALE GENOMIC DNA]</scope>
    <source>
        <strain evidence="1 2">YPA3-1-1</strain>
    </source>
</reference>
<dbReference type="RefSeq" id="WP_160646821.1">
    <property type="nucleotide sequence ID" value="NZ_SIJB01000029.1"/>
</dbReference>
<dbReference type="Proteomes" id="UP000448943">
    <property type="component" value="Unassembled WGS sequence"/>
</dbReference>
<dbReference type="GO" id="GO:0020037">
    <property type="term" value="F:heme binding"/>
    <property type="evidence" value="ECO:0007669"/>
    <property type="project" value="InterPro"/>
</dbReference>
<gene>
    <name evidence="1" type="ORF">ERL59_13750</name>
</gene>
<evidence type="ECO:0008006" key="3">
    <source>
        <dbReference type="Google" id="ProtNLM"/>
    </source>
</evidence>
<organism evidence="1 2">
    <name type="scientific">Chengkuizengella marina</name>
    <dbReference type="NCBI Taxonomy" id="2507566"/>
    <lineage>
        <taxon>Bacteria</taxon>
        <taxon>Bacillati</taxon>
        <taxon>Bacillota</taxon>
        <taxon>Bacilli</taxon>
        <taxon>Bacillales</taxon>
        <taxon>Paenibacillaceae</taxon>
        <taxon>Chengkuizengella</taxon>
    </lineage>
</organism>
<evidence type="ECO:0000313" key="2">
    <source>
        <dbReference type="Proteomes" id="UP000448943"/>
    </source>
</evidence>
<dbReference type="EMBL" id="SIJB01000029">
    <property type="protein sequence ID" value="NBI30011.1"/>
    <property type="molecule type" value="Genomic_DNA"/>
</dbReference>
<dbReference type="Gene3D" id="2.40.180.10">
    <property type="entry name" value="Catalase core domain"/>
    <property type="match status" value="1"/>
</dbReference>
<accession>A0A6N9Q5J6</accession>
<keyword evidence="2" id="KW-1185">Reference proteome</keyword>
<protein>
    <recommendedName>
        <fullName evidence="3">Catalase</fullName>
    </recommendedName>
</protein>
<name>A0A6N9Q5J6_9BACL</name>
<dbReference type="SUPFAM" id="SSF56634">
    <property type="entry name" value="Heme-dependent catalase-like"/>
    <property type="match status" value="1"/>
</dbReference>
<sequence length="337" mass="38929">MKNTYSATKFESIPADEPSLIQSMQSLLQGKMEKDYEKGNTKRDAHPKHLALLKAEFKIASDLPEELKVGVFQKEKTYSAWIRISNASGTPQSDKKKDFRGFAIKLMDVDGEKYLKEEKETQDFVLLSYPTMPLGTVKLFHDAVYYVIKWNPLVLLLKFMMSGKGHLLKEMKKGRKNQTSPLDIRFWSTTPYLFGKNNVVKYSIIPTSTYKSSLPNDLTDTYLTDNIEKHLRESEASFDFMVQFQKDPNLMPVEDAGVEWKETDSPFIKVATIKIPQQTFRTKERDELAEEMSFSPGHTLLEHQPIGGINRARVEIYKNLSKFRHVRDNRKMLEPVD</sequence>
<evidence type="ECO:0000313" key="1">
    <source>
        <dbReference type="EMBL" id="NBI30011.1"/>
    </source>
</evidence>